<sequence length="247" mass="29058">MKIKKINLIMPMAGGGTRFKNNKINIPKPLIEINDKPFFFWAAQSILKFVEIKSLIFVVLKEHIEKYNIDKKILEYYPNAKIQIINNILNGAVFTCLEGIKLIDNDDPILFNDCDHAFLSELFYKYCMKHNFSDIDGALLTFYSDEERYSYIALDEKNNVIETMEKKVISNKAICGAYYFKNKDIFKTAVKEYLDNCIYDEYFISGLYNVMIKNNLLIKYFPTDLHISFGTPEEYEESKKYNFKEFI</sequence>
<feature type="domain" description="Nucleotidyl transferase" evidence="1">
    <location>
        <begin position="13"/>
        <end position="216"/>
    </location>
</feature>
<dbReference type="SUPFAM" id="SSF53448">
    <property type="entry name" value="Nucleotide-diphospho-sugar transferases"/>
    <property type="match status" value="1"/>
</dbReference>
<accession>A5TVG4</accession>
<dbReference type="eggNOG" id="COG1209">
    <property type="taxonomic scope" value="Bacteria"/>
</dbReference>
<dbReference type="InterPro" id="IPR005835">
    <property type="entry name" value="NTP_transferase_dom"/>
</dbReference>
<dbReference type="RefSeq" id="WP_005897380.1">
    <property type="nucleotide sequence ID" value="NZ_CM000440.1"/>
</dbReference>
<protein>
    <submittedName>
        <fullName evidence="2">Possible pyrophosphorylase</fullName>
    </submittedName>
</protein>
<dbReference type="HOGENOM" id="CLU_065567_2_0_0"/>
<dbReference type="Pfam" id="PF00483">
    <property type="entry name" value="NTP_transferase"/>
    <property type="match status" value="1"/>
</dbReference>
<dbReference type="GeneID" id="45634192"/>
<dbReference type="PIRSF" id="PIRSF028162">
    <property type="entry name" value="BcbE_prd"/>
    <property type="match status" value="1"/>
</dbReference>
<gene>
    <name evidence="2" type="ORF">FNP_1102</name>
</gene>
<evidence type="ECO:0000313" key="2">
    <source>
        <dbReference type="EMBL" id="EDK88889.1"/>
    </source>
</evidence>
<reference evidence="2" key="1">
    <citation type="submission" date="2006-07" db="EMBL/GenBank/DDBJ databases">
        <authorList>
            <person name="Qin X."/>
            <person name="Weinstock G.M."/>
        </authorList>
    </citation>
    <scope>NUCLEOTIDE SEQUENCE [LARGE SCALE GENOMIC DNA]</scope>
    <source>
        <strain evidence="2">ATCC 10953</strain>
    </source>
</reference>
<dbReference type="Proteomes" id="UP000001921">
    <property type="component" value="Chromosome"/>
</dbReference>
<proteinExistence type="predicted"/>
<reference evidence="2" key="2">
    <citation type="submission" date="2007-05" db="EMBL/GenBank/DDBJ databases">
        <title>Genome sequence of Fusobacterium nucleatum subspecies polymorphum - a genetically tractable Fusobacterium.</title>
        <authorList>
            <person name="Karpathy S.E."/>
            <person name="Xiang Q."/>
            <person name="Gioia J."/>
            <person name="Jiang H."/>
            <person name="Liu Y."/>
            <person name="Petrosino J.F."/>
            <person name="Yerrapragada S."/>
            <person name="Fox G.E."/>
            <person name="Kinder Haake S."/>
            <person name="Weinstock G.M."/>
            <person name="Highlander S.K."/>
        </authorList>
    </citation>
    <scope>NUCLEOTIDE SEQUENCE [LARGE SCALE GENOMIC DNA]</scope>
    <source>
        <strain evidence="2">ATCC 10953</strain>
    </source>
</reference>
<dbReference type="CDD" id="cd04183">
    <property type="entry name" value="GT2_BcE_like"/>
    <property type="match status" value="1"/>
</dbReference>
<dbReference type="Gene3D" id="3.90.550.10">
    <property type="entry name" value="Spore Coat Polysaccharide Biosynthesis Protein SpsA, Chain A"/>
    <property type="match status" value="1"/>
</dbReference>
<dbReference type="EMBL" id="CM000440">
    <property type="protein sequence ID" value="EDK88889.1"/>
    <property type="molecule type" value="Genomic_DNA"/>
</dbReference>
<organism evidence="2">
    <name type="scientific">Fusobacterium polymorphum ATCC 10953</name>
    <dbReference type="NCBI Taxonomy" id="393480"/>
    <lineage>
        <taxon>Bacteria</taxon>
        <taxon>Fusobacteriati</taxon>
        <taxon>Fusobacteriota</taxon>
        <taxon>Fusobacteriia</taxon>
        <taxon>Fusobacteriales</taxon>
        <taxon>Fusobacteriaceae</taxon>
        <taxon>Fusobacterium</taxon>
    </lineage>
</organism>
<dbReference type="AlphaFoldDB" id="A5TVG4"/>
<name>A5TVG4_FUSNP</name>
<dbReference type="InterPro" id="IPR016873">
    <property type="entry name" value="Caps_polysacc_synth_BcbE_prd"/>
</dbReference>
<dbReference type="InterPro" id="IPR029044">
    <property type="entry name" value="Nucleotide-diphossugar_trans"/>
</dbReference>
<evidence type="ECO:0000259" key="1">
    <source>
        <dbReference type="Pfam" id="PF00483"/>
    </source>
</evidence>